<feature type="transmembrane region" description="Helical" evidence="5">
    <location>
        <begin position="12"/>
        <end position="32"/>
    </location>
</feature>
<dbReference type="SMART" id="SM01381">
    <property type="entry name" value="7TM_GPCR_Srsx"/>
    <property type="match status" value="1"/>
</dbReference>
<dbReference type="Gene3D" id="1.20.1070.10">
    <property type="entry name" value="Rhodopsin 7-helix transmembrane proteins"/>
    <property type="match status" value="1"/>
</dbReference>
<proteinExistence type="predicted"/>
<dbReference type="EMBL" id="CATQJL010000305">
    <property type="protein sequence ID" value="CAJ0602770.1"/>
    <property type="molecule type" value="Genomic_DNA"/>
</dbReference>
<feature type="transmembrane region" description="Helical" evidence="5">
    <location>
        <begin position="67"/>
        <end position="90"/>
    </location>
</feature>
<dbReference type="Proteomes" id="UP001176961">
    <property type="component" value="Unassembled WGS sequence"/>
</dbReference>
<feature type="transmembrane region" description="Helical" evidence="5">
    <location>
        <begin position="158"/>
        <end position="182"/>
    </location>
</feature>
<dbReference type="GO" id="GO:0016020">
    <property type="term" value="C:membrane"/>
    <property type="evidence" value="ECO:0007669"/>
    <property type="project" value="UniProtKB-SubCell"/>
</dbReference>
<keyword evidence="2 5" id="KW-0812">Transmembrane</keyword>
<dbReference type="Pfam" id="PF10320">
    <property type="entry name" value="7TM_GPCR_Srsx"/>
    <property type="match status" value="1"/>
</dbReference>
<feature type="transmembrane region" description="Helical" evidence="5">
    <location>
        <begin position="114"/>
        <end position="137"/>
    </location>
</feature>
<keyword evidence="7" id="KW-1185">Reference proteome</keyword>
<organism evidence="6 7">
    <name type="scientific">Cylicocyclus nassatus</name>
    <name type="common">Nematode worm</name>
    <dbReference type="NCBI Taxonomy" id="53992"/>
    <lineage>
        <taxon>Eukaryota</taxon>
        <taxon>Metazoa</taxon>
        <taxon>Ecdysozoa</taxon>
        <taxon>Nematoda</taxon>
        <taxon>Chromadorea</taxon>
        <taxon>Rhabditida</taxon>
        <taxon>Rhabditina</taxon>
        <taxon>Rhabditomorpha</taxon>
        <taxon>Strongyloidea</taxon>
        <taxon>Strongylidae</taxon>
        <taxon>Cylicocyclus</taxon>
    </lineage>
</organism>
<name>A0AA36H2A9_CYLNA</name>
<dbReference type="InterPro" id="IPR019424">
    <property type="entry name" value="7TM_GPCR_Srsx"/>
</dbReference>
<evidence type="ECO:0000256" key="3">
    <source>
        <dbReference type="ARBA" id="ARBA00022989"/>
    </source>
</evidence>
<dbReference type="PANTHER" id="PTHR23360:SF37">
    <property type="entry name" value="G-PROTEIN COUPLED RECEPTORS FAMILY 1 PROFILE DOMAIN-CONTAINING PROTEIN"/>
    <property type="match status" value="1"/>
</dbReference>
<feature type="transmembrane region" description="Helical" evidence="5">
    <location>
        <begin position="194"/>
        <end position="211"/>
    </location>
</feature>
<dbReference type="InterPro" id="IPR047130">
    <property type="entry name" value="7TM_GPCR_Srsx_nematod"/>
</dbReference>
<gene>
    <name evidence="6" type="ORF">CYNAS_LOCUS14753</name>
</gene>
<evidence type="ECO:0000313" key="7">
    <source>
        <dbReference type="Proteomes" id="UP001176961"/>
    </source>
</evidence>
<evidence type="ECO:0000256" key="1">
    <source>
        <dbReference type="ARBA" id="ARBA00004370"/>
    </source>
</evidence>
<reference evidence="6" key="1">
    <citation type="submission" date="2023-07" db="EMBL/GenBank/DDBJ databases">
        <authorList>
            <consortium name="CYATHOMIX"/>
        </authorList>
    </citation>
    <scope>NUCLEOTIDE SEQUENCE</scope>
    <source>
        <strain evidence="6">N/A</strain>
    </source>
</reference>
<dbReference type="InterPro" id="IPR000276">
    <property type="entry name" value="GPCR_Rhodpsn"/>
</dbReference>
<accession>A0AA36H2A9</accession>
<dbReference type="AlphaFoldDB" id="A0AA36H2A9"/>
<keyword evidence="4 5" id="KW-0472">Membrane</keyword>
<evidence type="ECO:0000256" key="5">
    <source>
        <dbReference type="SAM" id="Phobius"/>
    </source>
</evidence>
<evidence type="ECO:0008006" key="8">
    <source>
        <dbReference type="Google" id="ProtNLM"/>
    </source>
</evidence>
<comment type="subcellular location">
    <subcellularLocation>
        <location evidence="1">Membrane</location>
    </subcellularLocation>
</comment>
<evidence type="ECO:0000313" key="6">
    <source>
        <dbReference type="EMBL" id="CAJ0602770.1"/>
    </source>
</evidence>
<sequence>MALYMFFICQQTITTLMISTEMLAALFFPLCVQHVFGFRFHFSQIFSAEVRLQACNAAAIQHKRYRVLPYISTVVSLCSIYSFCIAFWGWTAANDDIIPFCNPPLALAPHVSRFWSVTNFAICALVVLLYTFSMVLVAVSAKSSSRIRQLKAIRRLQVVVFVFILSWTMASLGSDIGAWIQISPEVLPIWESNLVFFALICYSQTFYVCMWRSSEYRQAFKEQIQIMICKNSKKQPADSIHITVTTKS</sequence>
<comment type="caution">
    <text evidence="6">The sequence shown here is derived from an EMBL/GenBank/DDBJ whole genome shotgun (WGS) entry which is preliminary data.</text>
</comment>
<evidence type="ECO:0000256" key="4">
    <source>
        <dbReference type="ARBA" id="ARBA00023136"/>
    </source>
</evidence>
<protein>
    <recommendedName>
        <fullName evidence="8">G-protein coupled receptors family 1 profile domain-containing protein</fullName>
    </recommendedName>
</protein>
<dbReference type="PANTHER" id="PTHR23360">
    <property type="entry name" value="G-PROTEIN COUPLED RECEPTORS FAMILY 1 PROFILE DOMAIN-CONTAINING PROTEIN-RELATED"/>
    <property type="match status" value="1"/>
</dbReference>
<dbReference type="GO" id="GO:0004930">
    <property type="term" value="F:G protein-coupled receptor activity"/>
    <property type="evidence" value="ECO:0007669"/>
    <property type="project" value="InterPro"/>
</dbReference>
<keyword evidence="3 5" id="KW-1133">Transmembrane helix</keyword>
<evidence type="ECO:0000256" key="2">
    <source>
        <dbReference type="ARBA" id="ARBA00022692"/>
    </source>
</evidence>
<dbReference type="SUPFAM" id="SSF81321">
    <property type="entry name" value="Family A G protein-coupled receptor-like"/>
    <property type="match status" value="1"/>
</dbReference>